<organism evidence="1 2">
    <name type="scientific">Brachyspira pilosicoli B2904</name>
    <dbReference type="NCBI Taxonomy" id="1133568"/>
    <lineage>
        <taxon>Bacteria</taxon>
        <taxon>Pseudomonadati</taxon>
        <taxon>Spirochaetota</taxon>
        <taxon>Spirochaetia</taxon>
        <taxon>Brachyspirales</taxon>
        <taxon>Brachyspiraceae</taxon>
        <taxon>Brachyspira</taxon>
    </lineage>
</organism>
<dbReference type="PATRIC" id="fig|1133568.3.peg.861"/>
<name>J9USE4_BRAPL</name>
<dbReference type="KEGG" id="bpj:B2904_orf866"/>
<dbReference type="EMBL" id="CP003490">
    <property type="protein sequence ID" value="AFR70209.1"/>
    <property type="molecule type" value="Genomic_DNA"/>
</dbReference>
<dbReference type="AlphaFoldDB" id="J9USE4"/>
<accession>J9USE4</accession>
<proteinExistence type="predicted"/>
<dbReference type="RefSeq" id="WP_014935642.1">
    <property type="nucleotide sequence ID" value="NC_018607.1"/>
</dbReference>
<evidence type="ECO:0000313" key="2">
    <source>
        <dbReference type="Proteomes" id="UP000007346"/>
    </source>
</evidence>
<reference evidence="1 2" key="1">
    <citation type="journal article" date="2012" name="BMC Genomics">
        <title>Comparative genomics of Brachyspira pilosicoli strains: genome rearrangements, reductions and correlation of genetic compliment with phenotypic diversity.</title>
        <authorList>
            <person name="Mappley L.J."/>
            <person name="Black M.L."/>
            <person name="Abuoun M."/>
            <person name="Darby A.C."/>
            <person name="Woodward M.J."/>
            <person name="Parkhill J."/>
            <person name="Turner A.K."/>
            <person name="Bellgard M.I."/>
            <person name="La T."/>
            <person name="Phillips N.D."/>
            <person name="La Ragione R.M."/>
            <person name="Hampson D.J."/>
        </authorList>
    </citation>
    <scope>NUCLEOTIDE SEQUENCE [LARGE SCALE GENOMIC DNA]</scope>
    <source>
        <strain evidence="1">B2904</strain>
    </source>
</reference>
<evidence type="ECO:0000313" key="1">
    <source>
        <dbReference type="EMBL" id="AFR70209.1"/>
    </source>
</evidence>
<dbReference type="HOGENOM" id="CLU_1988361_0_0_12"/>
<dbReference type="Proteomes" id="UP000007346">
    <property type="component" value="Chromosome"/>
</dbReference>
<gene>
    <name evidence="1" type="ORF">B2904_orf866</name>
</gene>
<protein>
    <submittedName>
        <fullName evidence="1">Uncharacterized protein</fullName>
    </submittedName>
</protein>
<sequence>MQEKLLNKYNGKIDETDEDTIYEHLLNYNNNWSNYKYFDKIKTELYILNTHDNIKLCLSTYDENNKQKLLKLENEILKKLNKDIEHKKKLLYSKNIDFNNETFNEKLEEIYKDYTELYNLLFRRR</sequence>